<protein>
    <submittedName>
        <fullName evidence="1">DUF2642 domain-containing protein</fullName>
    </submittedName>
</protein>
<proteinExistence type="predicted"/>
<name>A0ABR8XIB0_9BACL</name>
<dbReference type="Pfam" id="PF10842">
    <property type="entry name" value="DUF2642"/>
    <property type="match status" value="1"/>
</dbReference>
<sequence length="58" mass="6476">MQQLRAVLNSLKDSTLEVTTEYSKVSGTLIEVKPDYITLRSNSSLLYIPLGSIQNIAY</sequence>
<keyword evidence="2" id="KW-1185">Reference proteome</keyword>
<evidence type="ECO:0000313" key="2">
    <source>
        <dbReference type="Proteomes" id="UP000600565"/>
    </source>
</evidence>
<dbReference type="RefSeq" id="WP_191702313.1">
    <property type="nucleotide sequence ID" value="NZ_JACSPW010000001.1"/>
</dbReference>
<dbReference type="Proteomes" id="UP000600565">
    <property type="component" value="Unassembled WGS sequence"/>
</dbReference>
<comment type="caution">
    <text evidence="1">The sequence shown here is derived from an EMBL/GenBank/DDBJ whole genome shotgun (WGS) entry which is preliminary data.</text>
</comment>
<gene>
    <name evidence="1" type="ORF">H9632_01240</name>
</gene>
<evidence type="ECO:0000313" key="1">
    <source>
        <dbReference type="EMBL" id="MBD8031673.1"/>
    </source>
</evidence>
<dbReference type="EMBL" id="JACSPW010000001">
    <property type="protein sequence ID" value="MBD8031673.1"/>
    <property type="molecule type" value="Genomic_DNA"/>
</dbReference>
<organism evidence="1 2">
    <name type="scientific">Solibacillus merdavium</name>
    <dbReference type="NCBI Taxonomy" id="2762218"/>
    <lineage>
        <taxon>Bacteria</taxon>
        <taxon>Bacillati</taxon>
        <taxon>Bacillota</taxon>
        <taxon>Bacilli</taxon>
        <taxon>Bacillales</taxon>
        <taxon>Caryophanaceae</taxon>
        <taxon>Solibacillus</taxon>
    </lineage>
</organism>
<accession>A0ABR8XIB0</accession>
<reference evidence="1 2" key="1">
    <citation type="submission" date="2020-08" db="EMBL/GenBank/DDBJ databases">
        <title>A Genomic Blueprint of the Chicken Gut Microbiome.</title>
        <authorList>
            <person name="Gilroy R."/>
            <person name="Ravi A."/>
            <person name="Getino M."/>
            <person name="Pursley I."/>
            <person name="Horton D.L."/>
            <person name="Alikhan N.-F."/>
            <person name="Baker D."/>
            <person name="Gharbi K."/>
            <person name="Hall N."/>
            <person name="Watson M."/>
            <person name="Adriaenssens E.M."/>
            <person name="Foster-Nyarko E."/>
            <person name="Jarju S."/>
            <person name="Secka A."/>
            <person name="Antonio M."/>
            <person name="Oren A."/>
            <person name="Chaudhuri R."/>
            <person name="La Ragione R.M."/>
            <person name="Hildebrand F."/>
            <person name="Pallen M.J."/>
        </authorList>
    </citation>
    <scope>NUCLEOTIDE SEQUENCE [LARGE SCALE GENOMIC DNA]</scope>
    <source>
        <strain evidence="1 2">Sa1YVA6</strain>
    </source>
</reference>
<dbReference type="InterPro" id="IPR020139">
    <property type="entry name" value="DUF2642"/>
</dbReference>